<reference evidence="1 2" key="1">
    <citation type="submission" date="2019-05" db="EMBL/GenBank/DDBJ databases">
        <title>Another draft genome of Portunus trituberculatus and its Hox gene families provides insights of decapod evolution.</title>
        <authorList>
            <person name="Jeong J.-H."/>
            <person name="Song I."/>
            <person name="Kim S."/>
            <person name="Choi T."/>
            <person name="Kim D."/>
            <person name="Ryu S."/>
            <person name="Kim W."/>
        </authorList>
    </citation>
    <scope>NUCLEOTIDE SEQUENCE [LARGE SCALE GENOMIC DNA]</scope>
    <source>
        <tissue evidence="1">Muscle</tissue>
    </source>
</reference>
<organism evidence="1 2">
    <name type="scientific">Portunus trituberculatus</name>
    <name type="common">Swimming crab</name>
    <name type="synonym">Neptunus trituberculatus</name>
    <dbReference type="NCBI Taxonomy" id="210409"/>
    <lineage>
        <taxon>Eukaryota</taxon>
        <taxon>Metazoa</taxon>
        <taxon>Ecdysozoa</taxon>
        <taxon>Arthropoda</taxon>
        <taxon>Crustacea</taxon>
        <taxon>Multicrustacea</taxon>
        <taxon>Malacostraca</taxon>
        <taxon>Eumalacostraca</taxon>
        <taxon>Eucarida</taxon>
        <taxon>Decapoda</taxon>
        <taxon>Pleocyemata</taxon>
        <taxon>Brachyura</taxon>
        <taxon>Eubrachyura</taxon>
        <taxon>Portunoidea</taxon>
        <taxon>Portunidae</taxon>
        <taxon>Portuninae</taxon>
        <taxon>Portunus</taxon>
    </lineage>
</organism>
<dbReference type="AlphaFoldDB" id="A0A5B7CUB9"/>
<accession>A0A5B7CUB9</accession>
<dbReference type="EMBL" id="VSRR010000206">
    <property type="protein sequence ID" value="MPC12264.1"/>
    <property type="molecule type" value="Genomic_DNA"/>
</dbReference>
<evidence type="ECO:0000313" key="1">
    <source>
        <dbReference type="EMBL" id="MPC12264.1"/>
    </source>
</evidence>
<comment type="caution">
    <text evidence="1">The sequence shown here is derived from an EMBL/GenBank/DDBJ whole genome shotgun (WGS) entry which is preliminary data.</text>
</comment>
<sequence>MFLLLSCPALVICKSSIYIKLYLVVQRVLATPAGQETRCLIGRLFHFSQWSIDC</sequence>
<dbReference type="Proteomes" id="UP000324222">
    <property type="component" value="Unassembled WGS sequence"/>
</dbReference>
<gene>
    <name evidence="1" type="ORF">E2C01_004946</name>
</gene>
<protein>
    <submittedName>
        <fullName evidence="1">Uncharacterized protein</fullName>
    </submittedName>
</protein>
<keyword evidence="2" id="KW-1185">Reference proteome</keyword>
<proteinExistence type="predicted"/>
<name>A0A5B7CUB9_PORTR</name>
<evidence type="ECO:0000313" key="2">
    <source>
        <dbReference type="Proteomes" id="UP000324222"/>
    </source>
</evidence>